<organism evidence="5 6">
    <name type="scientific">Anabas testudineus</name>
    <name type="common">Climbing perch</name>
    <name type="synonym">Anthias testudineus</name>
    <dbReference type="NCBI Taxonomy" id="64144"/>
    <lineage>
        <taxon>Eukaryota</taxon>
        <taxon>Metazoa</taxon>
        <taxon>Chordata</taxon>
        <taxon>Craniata</taxon>
        <taxon>Vertebrata</taxon>
        <taxon>Euteleostomi</taxon>
        <taxon>Actinopterygii</taxon>
        <taxon>Neopterygii</taxon>
        <taxon>Teleostei</taxon>
        <taxon>Neoteleostei</taxon>
        <taxon>Acanthomorphata</taxon>
        <taxon>Anabantaria</taxon>
        <taxon>Anabantiformes</taxon>
        <taxon>Anabantoidei</taxon>
        <taxon>Anabantidae</taxon>
        <taxon>Anabas</taxon>
    </lineage>
</organism>
<dbReference type="SMART" id="SM00013">
    <property type="entry name" value="LRRNT"/>
    <property type="match status" value="1"/>
</dbReference>
<dbReference type="InterPro" id="IPR032675">
    <property type="entry name" value="LRR_dom_sf"/>
</dbReference>
<evidence type="ECO:0000259" key="4">
    <source>
        <dbReference type="SMART" id="SM00013"/>
    </source>
</evidence>
<dbReference type="Pfam" id="PF01462">
    <property type="entry name" value="LRRNT"/>
    <property type="match status" value="1"/>
</dbReference>
<reference evidence="5" key="3">
    <citation type="submission" date="2025-09" db="UniProtKB">
        <authorList>
            <consortium name="Ensembl"/>
        </authorList>
    </citation>
    <scope>IDENTIFICATION</scope>
</reference>
<dbReference type="Gene3D" id="3.80.10.10">
    <property type="entry name" value="Ribonuclease Inhibitor"/>
    <property type="match status" value="1"/>
</dbReference>
<evidence type="ECO:0000256" key="3">
    <source>
        <dbReference type="SAM" id="SignalP"/>
    </source>
</evidence>
<feature type="signal peptide" evidence="3">
    <location>
        <begin position="1"/>
        <end position="20"/>
    </location>
</feature>
<dbReference type="InParanoid" id="A0A7N6B3D5"/>
<dbReference type="Proteomes" id="UP000265040">
    <property type="component" value="Chromosome 24"/>
</dbReference>
<protein>
    <recommendedName>
        <fullName evidence="4">LRRNT domain-containing protein</fullName>
    </recommendedName>
</protein>
<sequence length="78" mass="8687">MQFPLCLMLVILWGAQTLEGCPDFCECSRKSGPEKSEVNCHKKGLRAFPSNLPPDAWVLHLGGYLAVNKITSRHVVTF</sequence>
<keyword evidence="1" id="KW-0433">Leucine-rich repeat</keyword>
<keyword evidence="2 3" id="KW-0732">Signal</keyword>
<dbReference type="OrthoDB" id="694479at2759"/>
<keyword evidence="6" id="KW-1185">Reference proteome</keyword>
<evidence type="ECO:0000256" key="2">
    <source>
        <dbReference type="ARBA" id="ARBA00022729"/>
    </source>
</evidence>
<gene>
    <name evidence="5" type="primary">C10orf99</name>
</gene>
<reference evidence="5" key="1">
    <citation type="submission" date="2021-04" db="EMBL/GenBank/DDBJ databases">
        <authorList>
            <consortium name="Wellcome Sanger Institute Data Sharing"/>
        </authorList>
    </citation>
    <scope>NUCLEOTIDE SEQUENCE [LARGE SCALE GENOMIC DNA]</scope>
</reference>
<evidence type="ECO:0000313" key="6">
    <source>
        <dbReference type="Proteomes" id="UP000265040"/>
    </source>
</evidence>
<name>A0A7N6B3D5_ANATE</name>
<dbReference type="InterPro" id="IPR000372">
    <property type="entry name" value="LRRNT"/>
</dbReference>
<dbReference type="GeneTree" id="ENSGT00940000178072"/>
<reference evidence="5" key="2">
    <citation type="submission" date="2025-08" db="UniProtKB">
        <authorList>
            <consortium name="Ensembl"/>
        </authorList>
    </citation>
    <scope>IDENTIFICATION</scope>
</reference>
<feature type="domain" description="LRRNT" evidence="4">
    <location>
        <begin position="20"/>
        <end position="58"/>
    </location>
</feature>
<dbReference type="Ensembl" id="ENSATET00000047603.1">
    <property type="protein sequence ID" value="ENSATEP00000056957.1"/>
    <property type="gene ID" value="ENSATEG00000026010.1"/>
</dbReference>
<proteinExistence type="predicted"/>
<evidence type="ECO:0000256" key="1">
    <source>
        <dbReference type="ARBA" id="ARBA00022614"/>
    </source>
</evidence>
<feature type="chain" id="PRO_5030639155" description="LRRNT domain-containing protein" evidence="3">
    <location>
        <begin position="21"/>
        <end position="78"/>
    </location>
</feature>
<accession>A0A7N6B3D5</accession>
<evidence type="ECO:0000313" key="5">
    <source>
        <dbReference type="Ensembl" id="ENSATEP00000056957.1"/>
    </source>
</evidence>
<dbReference type="AlphaFoldDB" id="A0A7N6B3D5"/>